<dbReference type="GO" id="GO:0008483">
    <property type="term" value="F:transaminase activity"/>
    <property type="evidence" value="ECO:0007669"/>
    <property type="project" value="UniProtKB-KW"/>
</dbReference>
<gene>
    <name evidence="5" type="primary">cobC</name>
    <name evidence="5" type="ordered locus">Dshi_0166</name>
</gene>
<organism evidence="5 6">
    <name type="scientific">Dinoroseobacter shibae (strain DSM 16493 / NCIMB 14021 / DFL 12)</name>
    <dbReference type="NCBI Taxonomy" id="398580"/>
    <lineage>
        <taxon>Bacteria</taxon>
        <taxon>Pseudomonadati</taxon>
        <taxon>Pseudomonadota</taxon>
        <taxon>Alphaproteobacteria</taxon>
        <taxon>Rhodobacterales</taxon>
        <taxon>Roseobacteraceae</taxon>
        <taxon>Dinoroseobacter</taxon>
    </lineage>
</organism>
<dbReference type="OrthoDB" id="9799304at2"/>
<evidence type="ECO:0000259" key="4">
    <source>
        <dbReference type="Pfam" id="PF00155"/>
    </source>
</evidence>
<evidence type="ECO:0000256" key="3">
    <source>
        <dbReference type="RuleBase" id="RU000481"/>
    </source>
</evidence>
<dbReference type="SUPFAM" id="SSF53383">
    <property type="entry name" value="PLP-dependent transferases"/>
    <property type="match status" value="1"/>
</dbReference>
<comment type="similarity">
    <text evidence="3">Belongs to the class-I pyridoxal-phosphate-dependent aminotransferase family.</text>
</comment>
<dbReference type="eggNOG" id="COG0079">
    <property type="taxonomic scope" value="Bacteria"/>
</dbReference>
<dbReference type="RefSeq" id="WP_012176848.1">
    <property type="nucleotide sequence ID" value="NC_009952.1"/>
</dbReference>
<dbReference type="EC" id="2.6.1.-" evidence="3"/>
<dbReference type="Pfam" id="PF00155">
    <property type="entry name" value="Aminotran_1_2"/>
    <property type="match status" value="1"/>
</dbReference>
<evidence type="ECO:0000313" key="6">
    <source>
        <dbReference type="Proteomes" id="UP000006833"/>
    </source>
</evidence>
<dbReference type="Gene3D" id="3.40.640.10">
    <property type="entry name" value="Type I PLP-dependent aspartate aminotransferase-like (Major domain)"/>
    <property type="match status" value="1"/>
</dbReference>
<dbReference type="InterPro" id="IPR015421">
    <property type="entry name" value="PyrdxlP-dep_Trfase_major"/>
</dbReference>
<reference evidence="6" key="1">
    <citation type="journal article" date="2010" name="ISME J.">
        <title>The complete genome sequence of the algal symbiont Dinoroseobacter shibae: a hitchhiker's guide to life in the sea.</title>
        <authorList>
            <person name="Wagner-Dobler I."/>
            <person name="Ballhausen B."/>
            <person name="Berger M."/>
            <person name="Brinkhoff T."/>
            <person name="Buchholz I."/>
            <person name="Bunk B."/>
            <person name="Cypionka H."/>
            <person name="Daniel R."/>
            <person name="Drepper T."/>
            <person name="Gerdts G."/>
            <person name="Hahnke S."/>
            <person name="Han C."/>
            <person name="Jahn D."/>
            <person name="Kalhoefer D."/>
            <person name="Kiss H."/>
            <person name="Klenk H.P."/>
            <person name="Kyrpides N."/>
            <person name="Liebl W."/>
            <person name="Liesegang H."/>
            <person name="Meincke L."/>
            <person name="Pati A."/>
            <person name="Petersen J."/>
            <person name="Piekarski T."/>
            <person name="Pommerenke C."/>
            <person name="Pradella S."/>
            <person name="Pukall R."/>
            <person name="Rabus R."/>
            <person name="Stackebrandt E."/>
            <person name="Thole S."/>
            <person name="Thompson L."/>
            <person name="Tielen P."/>
            <person name="Tomasch J."/>
            <person name="von Jan M."/>
            <person name="Wanphrut N."/>
            <person name="Wichels A."/>
            <person name="Zech H."/>
            <person name="Simon M."/>
        </authorList>
    </citation>
    <scope>NUCLEOTIDE SEQUENCE [LARGE SCALE GENOMIC DNA]</scope>
    <source>
        <strain evidence="6">DSM 16493 / NCIMB 14021 / DFL 12</strain>
    </source>
</reference>
<dbReference type="HOGENOM" id="CLU_017584_3_4_5"/>
<dbReference type="CDD" id="cd00609">
    <property type="entry name" value="AAT_like"/>
    <property type="match status" value="1"/>
</dbReference>
<dbReference type="PROSITE" id="PS00105">
    <property type="entry name" value="AA_TRANSFER_CLASS_1"/>
    <property type="match status" value="1"/>
</dbReference>
<keyword evidence="5" id="KW-0436">Ligase</keyword>
<accession>A8LKS2</accession>
<keyword evidence="5" id="KW-0456">Lyase</keyword>
<dbReference type="GO" id="GO:0016874">
    <property type="term" value="F:ligase activity"/>
    <property type="evidence" value="ECO:0007669"/>
    <property type="project" value="UniProtKB-KW"/>
</dbReference>
<dbReference type="STRING" id="398580.Dshi_0166"/>
<sequence length="318" mass="33731">MTASAPRDHGGGLDAAAARWGGTRDAWLDLSTGINPVSYPIPDIPGPDWTALPDESAFSDLVAAARDFWAVPDGLDILPAPGASALIAALPGLVPASRVEIPGPTYNEHAAAFAAHGWAQGTGPGAAFVAVHPNNPNGRLWQAEEIPTDRALTVLDESFCDIAPEASLMPLAARPRTVILKSFGKFWGLAGLRLGFAIGQAETLAPLRDRIGPWAVSGPALRVGALALRDAGWAAKTRARLDRDAARLDALAKGFGWSVTGGTGLFRLYDTPDASAAQDRLARRQIWTRRFPYSDRWLRLGLPGTEADWGRVARALTP</sequence>
<keyword evidence="6" id="KW-1185">Reference proteome</keyword>
<keyword evidence="3" id="KW-0808">Transferase</keyword>
<evidence type="ECO:0000256" key="1">
    <source>
        <dbReference type="ARBA" id="ARBA00001933"/>
    </source>
</evidence>
<dbReference type="InterPro" id="IPR004838">
    <property type="entry name" value="NHTrfase_class1_PyrdxlP-BS"/>
</dbReference>
<evidence type="ECO:0000256" key="2">
    <source>
        <dbReference type="ARBA" id="ARBA00022898"/>
    </source>
</evidence>
<dbReference type="KEGG" id="dsh:Dshi_0166"/>
<feature type="domain" description="Aminotransferase class I/classII large" evidence="4">
    <location>
        <begin position="129"/>
        <end position="316"/>
    </location>
</feature>
<keyword evidence="3" id="KW-0032">Aminotransferase</keyword>
<proteinExistence type="inferred from homology"/>
<dbReference type="InterPro" id="IPR015424">
    <property type="entry name" value="PyrdxlP-dep_Trfase"/>
</dbReference>
<dbReference type="PANTHER" id="PTHR42885:SF1">
    <property type="entry name" value="THREONINE-PHOSPHATE DECARBOXYLASE"/>
    <property type="match status" value="1"/>
</dbReference>
<dbReference type="EMBL" id="CP000830">
    <property type="protein sequence ID" value="ABV91915.1"/>
    <property type="molecule type" value="Genomic_DNA"/>
</dbReference>
<protein>
    <recommendedName>
        <fullName evidence="3">Aminotransferase</fullName>
        <ecNumber evidence="3">2.6.1.-</ecNumber>
    </recommendedName>
</protein>
<dbReference type="Proteomes" id="UP000006833">
    <property type="component" value="Chromosome"/>
</dbReference>
<dbReference type="InterPro" id="IPR004839">
    <property type="entry name" value="Aminotransferase_I/II_large"/>
</dbReference>
<dbReference type="GO" id="GO:0030170">
    <property type="term" value="F:pyridoxal phosphate binding"/>
    <property type="evidence" value="ECO:0007669"/>
    <property type="project" value="InterPro"/>
</dbReference>
<dbReference type="InterPro" id="IPR015422">
    <property type="entry name" value="PyrdxlP-dep_Trfase_small"/>
</dbReference>
<comment type="cofactor">
    <cofactor evidence="1 3">
        <name>pyridoxal 5'-phosphate</name>
        <dbReference type="ChEBI" id="CHEBI:597326"/>
    </cofactor>
</comment>
<dbReference type="PANTHER" id="PTHR42885">
    <property type="entry name" value="HISTIDINOL-PHOSPHATE AMINOTRANSFERASE-RELATED"/>
    <property type="match status" value="1"/>
</dbReference>
<name>A8LKS2_DINSH</name>
<evidence type="ECO:0000313" key="5">
    <source>
        <dbReference type="EMBL" id="ABV91915.1"/>
    </source>
</evidence>
<dbReference type="Gene3D" id="3.90.1150.10">
    <property type="entry name" value="Aspartate Aminotransferase, domain 1"/>
    <property type="match status" value="1"/>
</dbReference>
<dbReference type="GO" id="GO:0016829">
    <property type="term" value="F:lyase activity"/>
    <property type="evidence" value="ECO:0007669"/>
    <property type="project" value="UniProtKB-KW"/>
</dbReference>
<keyword evidence="2" id="KW-0663">Pyridoxal phosphate</keyword>
<dbReference type="AlphaFoldDB" id="A8LKS2"/>